<dbReference type="EMBL" id="LAZR01001264">
    <property type="protein sequence ID" value="KKN47641.1"/>
    <property type="molecule type" value="Genomic_DNA"/>
</dbReference>
<sequence length="178" mass="20561">MTKSKPFSQVKLICGIIASKEASFKKAEERLVRLYGSLDITSPLITFNTTDYYEKQMGKNLKKQFLSFASLISPEKLGEIKLRTNGLEEEIREELKERLRVVNLDPGYLTQASLIMATAKNFAHRIPLQQGIYAHVELLFSKTGIKTLDWTYPDYRSKKYKDFLLETRQIYLSQLANL</sequence>
<proteinExistence type="predicted"/>
<reference evidence="1" key="1">
    <citation type="journal article" date="2015" name="Nature">
        <title>Complex archaea that bridge the gap between prokaryotes and eukaryotes.</title>
        <authorList>
            <person name="Spang A."/>
            <person name="Saw J.H."/>
            <person name="Jorgensen S.L."/>
            <person name="Zaremba-Niedzwiedzka K."/>
            <person name="Martijn J."/>
            <person name="Lind A.E."/>
            <person name="van Eijk R."/>
            <person name="Schleper C."/>
            <person name="Guy L."/>
            <person name="Ettema T.J."/>
        </authorList>
    </citation>
    <scope>NUCLEOTIDE SEQUENCE</scope>
</reference>
<dbReference type="InterPro" id="IPR025529">
    <property type="entry name" value="DUF4416"/>
</dbReference>
<evidence type="ECO:0008006" key="2">
    <source>
        <dbReference type="Google" id="ProtNLM"/>
    </source>
</evidence>
<dbReference type="AlphaFoldDB" id="A0A0F9TF07"/>
<name>A0A0F9TF07_9ZZZZ</name>
<accession>A0A0F9TF07</accession>
<dbReference type="Pfam" id="PF14385">
    <property type="entry name" value="DUF4416"/>
    <property type="match status" value="1"/>
</dbReference>
<protein>
    <recommendedName>
        <fullName evidence="2">DUF4416 domain-containing protein</fullName>
    </recommendedName>
</protein>
<gene>
    <name evidence="1" type="ORF">LCGC14_0660940</name>
</gene>
<organism evidence="1">
    <name type="scientific">marine sediment metagenome</name>
    <dbReference type="NCBI Taxonomy" id="412755"/>
    <lineage>
        <taxon>unclassified sequences</taxon>
        <taxon>metagenomes</taxon>
        <taxon>ecological metagenomes</taxon>
    </lineage>
</organism>
<evidence type="ECO:0000313" key="1">
    <source>
        <dbReference type="EMBL" id="KKN47641.1"/>
    </source>
</evidence>
<comment type="caution">
    <text evidence="1">The sequence shown here is derived from an EMBL/GenBank/DDBJ whole genome shotgun (WGS) entry which is preliminary data.</text>
</comment>